<evidence type="ECO:0000259" key="3">
    <source>
        <dbReference type="Pfam" id="PF17389"/>
    </source>
</evidence>
<comment type="caution">
    <text evidence="4">The sequence shown here is derived from an EMBL/GenBank/DDBJ whole genome shotgun (WGS) entry which is preliminary data.</text>
</comment>
<protein>
    <recommendedName>
        <fullName evidence="6">Alpha-L-rhamnosidase</fullName>
    </recommendedName>
</protein>
<evidence type="ECO:0000259" key="2">
    <source>
        <dbReference type="Pfam" id="PF16862"/>
    </source>
</evidence>
<evidence type="ECO:0008006" key="6">
    <source>
        <dbReference type="Google" id="ProtNLM"/>
    </source>
</evidence>
<evidence type="ECO:0000313" key="5">
    <source>
        <dbReference type="Proteomes" id="UP000799777"/>
    </source>
</evidence>
<dbReference type="Gene3D" id="3.20.20.80">
    <property type="entry name" value="Glycosidases"/>
    <property type="match status" value="1"/>
</dbReference>
<dbReference type="Gene3D" id="2.60.40.1180">
    <property type="entry name" value="Golgi alpha-mannosidase II"/>
    <property type="match status" value="1"/>
</dbReference>
<sequence>MARNLQSASFFGIVAISSALQFSIPQSVPSNASSQLMAAPVGASFEFFAWPGYVSNVAATSTCLQNLRDLTGTWPPIRIGGTTQDRATFNATSTAAVTYTVASPNDAPASLTFSPSFITLASQYSGSVILGLNRRLNNLGNTVAAARLAVANMTNLYSIELGNEPNFFTSSDPIAGGASWTAAADRSSEISWQTTICKNLQATNLISAGVYFGTSPMSISALASAEGDAAVYVKDYCSHNYPQSASTANLASLMSHSAIKTQISPFAAEAAAARSQGKPHIFGETNSATQGGGGISPTFGAGLWILDYVIQSILQGTQALYFHQGTIGNCQYCWWGRYEMGAPYYGAYFATMALANADNIAPLDAGTTNYAAYAIYKAGKPIRVLFYNSDYYTSGTRSSQTFTLIGLSSTTVSAKRLTAASATSRVDQGSNPTVAGQTFANGTCVIKGTQAIESATVSGGQATFTVAASQALLIINDLQSHWVWVPDWIDSSSHNTAGRLVDFTRKFELNTTPTKAIIHFSADTRYKLYVNGERIAVGPARSSPGIWYYDTLDIARHLRVGNNQVRFLVIRYFPATRSAMPFVRTAYPGLTAIGSIELDGAKSIDLGTGDDWVAQVDESVRFPMGLIDDVFLHIYERIAPTTSSAPVKIKNYGIKTLNGELAPWRLRPRAIPMPEQTHVGVSNIQICTSAATDEQWATYLLNAGSLSLFAGSTHILEVQADVHSTAFLRWTFRATASPSRIKLKATYSEGYELEPRSYPFFRTKADRLDAKNGKIIGPFDEVLFDLPSTEAVTYEPFWFRTFRVMRLEVEVGPEPVEMLSFSAEQVNYPLDVKSSWSEPGDPDSEDIWDVSIRTMRNCMFDGYSDCPFYEQLQYGGDSYPVGLFHYLLSGDDRLMRQAISNFASSITPEGLTQSRFPSQIPQIIVGFSLYWILAISKHHLFFGDTLYTRSFLPRIDGVLDFYDRQIDALGLVSGFPEDVWQFVDWVTTWGATDEHPDKGVPTSGRKTNRHTFFSLLYAHVLEQTAKLVRDVGRPGHAVEYEARAEDVLKAVRKHCYDGKFFTDSTSDMADDLSYSQHCQVFAVISGAAAAEDQARILRESRTQPHFLKCSYFMQFYALRAHAIAGDDEYESVWPTVWDPWRKMLKNNMTTWEEDDVRQRSDCHAWGSVPIYEYCMELAGVQPIAPRCSKILFKPRLRLSEAVTAKVALGPDNLATVSWTTGADGTRHVELTLEKPIEVVSQLPQGTCKEHGKISHLELDYIS</sequence>
<dbReference type="InterPro" id="IPR031728">
    <property type="entry name" value="GlcAase_C"/>
</dbReference>
<dbReference type="InterPro" id="IPR013780">
    <property type="entry name" value="Glyco_hydro_b"/>
</dbReference>
<dbReference type="Pfam" id="PF16862">
    <property type="entry name" value="Glyco_hydro_79C"/>
    <property type="match status" value="1"/>
</dbReference>
<keyword evidence="5" id="KW-1185">Reference proteome</keyword>
<dbReference type="GO" id="GO:0003824">
    <property type="term" value="F:catalytic activity"/>
    <property type="evidence" value="ECO:0007669"/>
    <property type="project" value="UniProtKB-ARBA"/>
</dbReference>
<dbReference type="EMBL" id="ML978259">
    <property type="protein sequence ID" value="KAF2025712.1"/>
    <property type="molecule type" value="Genomic_DNA"/>
</dbReference>
<dbReference type="InterPro" id="IPR017853">
    <property type="entry name" value="GH"/>
</dbReference>
<dbReference type="Gene3D" id="1.50.10.10">
    <property type="match status" value="1"/>
</dbReference>
<feature type="domain" description="Beta-glucuronidase C-terminal" evidence="2">
    <location>
        <begin position="372"/>
        <end position="473"/>
    </location>
</feature>
<name>A0A9P4LIL6_9PLEO</name>
<dbReference type="OrthoDB" id="3728195at2759"/>
<feature type="chain" id="PRO_5040245887" description="Alpha-L-rhamnosidase" evidence="1">
    <location>
        <begin position="20"/>
        <end position="1262"/>
    </location>
</feature>
<feature type="signal peptide" evidence="1">
    <location>
        <begin position="1"/>
        <end position="19"/>
    </location>
</feature>
<dbReference type="Proteomes" id="UP000799777">
    <property type="component" value="Unassembled WGS sequence"/>
</dbReference>
<dbReference type="SUPFAM" id="SSF48208">
    <property type="entry name" value="Six-hairpin glycosidases"/>
    <property type="match status" value="1"/>
</dbReference>
<dbReference type="InterPro" id="IPR035396">
    <property type="entry name" value="Bac_rhamnosid6H"/>
</dbReference>
<dbReference type="Gene3D" id="2.60.420.10">
    <property type="entry name" value="Maltose phosphorylase, domain 3"/>
    <property type="match status" value="1"/>
</dbReference>
<dbReference type="PANTHER" id="PTHR34987">
    <property type="entry name" value="C, PUTATIVE (AFU_ORTHOLOGUE AFUA_3G02880)-RELATED"/>
    <property type="match status" value="1"/>
</dbReference>
<dbReference type="SUPFAM" id="SSF51445">
    <property type="entry name" value="(Trans)glycosidases"/>
    <property type="match status" value="1"/>
</dbReference>
<keyword evidence="1" id="KW-0732">Signal</keyword>
<accession>A0A9P4LIL6</accession>
<dbReference type="AlphaFoldDB" id="A0A9P4LIL6"/>
<dbReference type="InterPro" id="IPR008928">
    <property type="entry name" value="6-hairpin_glycosidase_sf"/>
</dbReference>
<organism evidence="4 5">
    <name type="scientific">Setomelanomma holmii</name>
    <dbReference type="NCBI Taxonomy" id="210430"/>
    <lineage>
        <taxon>Eukaryota</taxon>
        <taxon>Fungi</taxon>
        <taxon>Dikarya</taxon>
        <taxon>Ascomycota</taxon>
        <taxon>Pezizomycotina</taxon>
        <taxon>Dothideomycetes</taxon>
        <taxon>Pleosporomycetidae</taxon>
        <taxon>Pleosporales</taxon>
        <taxon>Pleosporineae</taxon>
        <taxon>Phaeosphaeriaceae</taxon>
        <taxon>Setomelanomma</taxon>
    </lineage>
</organism>
<proteinExistence type="predicted"/>
<dbReference type="PANTHER" id="PTHR34987:SF2">
    <property type="entry name" value="B, PUTATIVE (AFU_ORTHOLOGUE AFUA_7G05040)-RELATED"/>
    <property type="match status" value="1"/>
</dbReference>
<dbReference type="GO" id="GO:0005975">
    <property type="term" value="P:carbohydrate metabolic process"/>
    <property type="evidence" value="ECO:0007669"/>
    <property type="project" value="InterPro"/>
</dbReference>
<dbReference type="Pfam" id="PF17389">
    <property type="entry name" value="Bac_rhamnosid6H"/>
    <property type="match status" value="1"/>
</dbReference>
<evidence type="ECO:0000313" key="4">
    <source>
        <dbReference type="EMBL" id="KAF2025712.1"/>
    </source>
</evidence>
<feature type="domain" description="Alpha-L-rhamnosidase six-hairpin glycosidase" evidence="3">
    <location>
        <begin position="840"/>
        <end position="1167"/>
    </location>
</feature>
<gene>
    <name evidence="4" type="ORF">EK21DRAFT_103758</name>
</gene>
<evidence type="ECO:0000256" key="1">
    <source>
        <dbReference type="SAM" id="SignalP"/>
    </source>
</evidence>
<dbReference type="Gene3D" id="2.60.120.260">
    <property type="entry name" value="Galactose-binding domain-like"/>
    <property type="match status" value="1"/>
</dbReference>
<reference evidence="4" key="1">
    <citation type="journal article" date="2020" name="Stud. Mycol.">
        <title>101 Dothideomycetes genomes: a test case for predicting lifestyles and emergence of pathogens.</title>
        <authorList>
            <person name="Haridas S."/>
            <person name="Albert R."/>
            <person name="Binder M."/>
            <person name="Bloem J."/>
            <person name="Labutti K."/>
            <person name="Salamov A."/>
            <person name="Andreopoulos B."/>
            <person name="Baker S."/>
            <person name="Barry K."/>
            <person name="Bills G."/>
            <person name="Bluhm B."/>
            <person name="Cannon C."/>
            <person name="Castanera R."/>
            <person name="Culley D."/>
            <person name="Daum C."/>
            <person name="Ezra D."/>
            <person name="Gonzalez J."/>
            <person name="Henrissat B."/>
            <person name="Kuo A."/>
            <person name="Liang C."/>
            <person name="Lipzen A."/>
            <person name="Lutzoni F."/>
            <person name="Magnuson J."/>
            <person name="Mondo S."/>
            <person name="Nolan M."/>
            <person name="Ohm R."/>
            <person name="Pangilinan J."/>
            <person name="Park H.-J."/>
            <person name="Ramirez L."/>
            <person name="Alfaro M."/>
            <person name="Sun H."/>
            <person name="Tritt A."/>
            <person name="Yoshinaga Y."/>
            <person name="Zwiers L.-H."/>
            <person name="Turgeon B."/>
            <person name="Goodwin S."/>
            <person name="Spatafora J."/>
            <person name="Crous P."/>
            <person name="Grigoriev I."/>
        </authorList>
    </citation>
    <scope>NUCLEOTIDE SEQUENCE</scope>
    <source>
        <strain evidence="4">CBS 110217</strain>
    </source>
</reference>
<dbReference type="InterPro" id="IPR012341">
    <property type="entry name" value="6hp_glycosidase-like_sf"/>
</dbReference>